<dbReference type="Proteomes" id="UP000253805">
    <property type="component" value="Unassembled WGS sequence"/>
</dbReference>
<dbReference type="Gene3D" id="1.10.10.10">
    <property type="entry name" value="Winged helix-like DNA-binding domain superfamily/Winged helix DNA-binding domain"/>
    <property type="match status" value="1"/>
</dbReference>
<feature type="transmembrane region" description="Helical" evidence="4">
    <location>
        <begin position="238"/>
        <end position="256"/>
    </location>
</feature>
<keyword evidence="3" id="KW-0804">Transcription</keyword>
<sequence>MVSGTSLSVQCRLRHRQTMRKGRVAMAKVLLGTSAGNGNSALQDWSGLLSLRLTVGPAAYIVLTVMVLQHPVLSNHAIALTGDVLLGLSVAGLANVLAFLGLALLYAWRRIVFHGLRYQAIVAVLLVAGIVGEFALSAAGEGVLVPMVAANVLSGVGLACLAVGQVRLFAGAPSRQAAANLFVGMFGAALVIALAAVLDSLLSLLVCLLLVGVSFAALGAESGRGAAARYGEKTPLAIPWKLVATLAVQGLSTGFVQKSGVLASQEGFFLAEGIAFALADILALVFLWRLNRDFNHLLYVIAFPLLALGHLAMVLMGETLGAVVVHEIGYRFIMFLSWMLAAWVIKHKELSANWVWPCIMCAFVGGRVAGMACGTLLGSIGGADGAAAAQMVAVFVVLFSALLLFGGAGVGDGWGMSRAATDGENAPGNASEAAVAAVAHEYGLTPRETEIVSLLARGRDQAFIAEYLHISVDTVKTHRRSIYRKLDIHSHQELLTLLEDARATLGDDASPRIADAAPTLLA</sequence>
<feature type="transmembrane region" description="Helical" evidence="4">
    <location>
        <begin position="84"/>
        <end position="108"/>
    </location>
</feature>
<feature type="transmembrane region" description="Helical" evidence="4">
    <location>
        <begin position="268"/>
        <end position="290"/>
    </location>
</feature>
<feature type="transmembrane region" description="Helical" evidence="4">
    <location>
        <begin position="328"/>
        <end position="345"/>
    </location>
</feature>
<keyword evidence="4" id="KW-0812">Transmembrane</keyword>
<feature type="transmembrane region" description="Helical" evidence="4">
    <location>
        <begin position="120"/>
        <end position="139"/>
    </location>
</feature>
<evidence type="ECO:0000313" key="7">
    <source>
        <dbReference type="Proteomes" id="UP000253805"/>
    </source>
</evidence>
<dbReference type="PROSITE" id="PS50043">
    <property type="entry name" value="HTH_LUXR_2"/>
    <property type="match status" value="1"/>
</dbReference>
<keyword evidence="2" id="KW-0238">DNA-binding</keyword>
<dbReference type="InterPro" id="IPR000792">
    <property type="entry name" value="Tscrpt_reg_LuxR_C"/>
</dbReference>
<proteinExistence type="predicted"/>
<dbReference type="InterPro" id="IPR036388">
    <property type="entry name" value="WH-like_DNA-bd_sf"/>
</dbReference>
<evidence type="ECO:0000259" key="5">
    <source>
        <dbReference type="PROSITE" id="PS50043"/>
    </source>
</evidence>
<dbReference type="PANTHER" id="PTHR44688">
    <property type="entry name" value="DNA-BINDING TRANSCRIPTIONAL ACTIVATOR DEVR_DOSR"/>
    <property type="match status" value="1"/>
</dbReference>
<dbReference type="PRINTS" id="PR00038">
    <property type="entry name" value="HTHLUXR"/>
</dbReference>
<gene>
    <name evidence="6" type="ORF">C1850_10915</name>
</gene>
<dbReference type="Pfam" id="PF00196">
    <property type="entry name" value="GerE"/>
    <property type="match status" value="1"/>
</dbReference>
<dbReference type="SMART" id="SM00421">
    <property type="entry name" value="HTH_LUXR"/>
    <property type="match status" value="1"/>
</dbReference>
<dbReference type="AlphaFoldDB" id="A0A369NXR8"/>
<dbReference type="GO" id="GO:0006355">
    <property type="term" value="P:regulation of DNA-templated transcription"/>
    <property type="evidence" value="ECO:0007669"/>
    <property type="project" value="InterPro"/>
</dbReference>
<name>A0A369NXR8_9ACTN</name>
<dbReference type="CDD" id="cd06170">
    <property type="entry name" value="LuxR_C_like"/>
    <property type="match status" value="1"/>
</dbReference>
<dbReference type="InterPro" id="IPR016032">
    <property type="entry name" value="Sig_transdc_resp-reg_C-effctor"/>
</dbReference>
<keyword evidence="4" id="KW-0472">Membrane</keyword>
<feature type="transmembrane region" description="Helical" evidence="4">
    <location>
        <begin position="53"/>
        <end position="72"/>
    </location>
</feature>
<dbReference type="GO" id="GO:0003677">
    <property type="term" value="F:DNA binding"/>
    <property type="evidence" value="ECO:0007669"/>
    <property type="project" value="UniProtKB-KW"/>
</dbReference>
<feature type="transmembrane region" description="Helical" evidence="4">
    <location>
        <begin position="201"/>
        <end position="218"/>
    </location>
</feature>
<accession>A0A369NXR8</accession>
<evidence type="ECO:0000256" key="2">
    <source>
        <dbReference type="ARBA" id="ARBA00023125"/>
    </source>
</evidence>
<keyword evidence="4" id="KW-1133">Transmembrane helix</keyword>
<reference evidence="6 7" key="1">
    <citation type="journal article" date="2018" name="Elife">
        <title>Discovery and characterization of a prevalent human gut bacterial enzyme sufficient for the inactivation of a family of plant toxins.</title>
        <authorList>
            <person name="Koppel N."/>
            <person name="Bisanz J.E."/>
            <person name="Pandelia M.E."/>
            <person name="Turnbaugh P.J."/>
            <person name="Balskus E.P."/>
        </authorList>
    </citation>
    <scope>NUCLEOTIDE SEQUENCE [LARGE SCALE GENOMIC DNA]</scope>
    <source>
        <strain evidence="6 7">OB21 GAM 11</strain>
    </source>
</reference>
<feature type="transmembrane region" description="Helical" evidence="4">
    <location>
        <begin position="177"/>
        <end position="195"/>
    </location>
</feature>
<keyword evidence="1" id="KW-0805">Transcription regulation</keyword>
<feature type="transmembrane region" description="Helical" evidence="4">
    <location>
        <begin position="145"/>
        <end position="170"/>
    </location>
</feature>
<dbReference type="EMBL" id="PPUT01000039">
    <property type="protein sequence ID" value="RDC41885.1"/>
    <property type="molecule type" value="Genomic_DNA"/>
</dbReference>
<comment type="caution">
    <text evidence="6">The sequence shown here is derived from an EMBL/GenBank/DDBJ whole genome shotgun (WGS) entry which is preliminary data.</text>
</comment>
<evidence type="ECO:0000256" key="1">
    <source>
        <dbReference type="ARBA" id="ARBA00023015"/>
    </source>
</evidence>
<feature type="domain" description="HTH luxR-type" evidence="5">
    <location>
        <begin position="437"/>
        <end position="502"/>
    </location>
</feature>
<organism evidence="6 7">
    <name type="scientific">Adlercreutzia equolifaciens subsp. celatus</name>
    <dbReference type="NCBI Taxonomy" id="394340"/>
    <lineage>
        <taxon>Bacteria</taxon>
        <taxon>Bacillati</taxon>
        <taxon>Actinomycetota</taxon>
        <taxon>Coriobacteriia</taxon>
        <taxon>Eggerthellales</taxon>
        <taxon>Eggerthellaceae</taxon>
        <taxon>Adlercreutzia</taxon>
    </lineage>
</organism>
<evidence type="ECO:0000256" key="3">
    <source>
        <dbReference type="ARBA" id="ARBA00023163"/>
    </source>
</evidence>
<feature type="transmembrane region" description="Helical" evidence="4">
    <location>
        <begin position="297"/>
        <end position="316"/>
    </location>
</feature>
<dbReference type="PANTHER" id="PTHR44688:SF16">
    <property type="entry name" value="DNA-BINDING TRANSCRIPTIONAL ACTIVATOR DEVR_DOSR"/>
    <property type="match status" value="1"/>
</dbReference>
<evidence type="ECO:0000313" key="6">
    <source>
        <dbReference type="EMBL" id="RDC41885.1"/>
    </source>
</evidence>
<evidence type="ECO:0000256" key="4">
    <source>
        <dbReference type="SAM" id="Phobius"/>
    </source>
</evidence>
<feature type="transmembrane region" description="Helical" evidence="4">
    <location>
        <begin position="354"/>
        <end position="380"/>
    </location>
</feature>
<protein>
    <recommendedName>
        <fullName evidence="5">HTH luxR-type domain-containing protein</fullName>
    </recommendedName>
</protein>
<feature type="transmembrane region" description="Helical" evidence="4">
    <location>
        <begin position="386"/>
        <end position="408"/>
    </location>
</feature>
<dbReference type="SUPFAM" id="SSF46894">
    <property type="entry name" value="C-terminal effector domain of the bipartite response regulators"/>
    <property type="match status" value="1"/>
</dbReference>